<name>A0A120MYK2_9SPHI</name>
<sequence>MHDLLPTLPGALDDVIGSFPYFMPEFYLALLFILVLVTDLMFGRNSEKLCRIIACAGILLVIHKDYQQNELLLAVAQPNGHFFLAICSCLIMPVPALNW</sequence>
<keyword evidence="3" id="KW-1185">Reference proteome</keyword>
<organism evidence="2 3">
    <name type="scientific">Mucilaginibacter gotjawali</name>
    <dbReference type="NCBI Taxonomy" id="1550579"/>
    <lineage>
        <taxon>Bacteria</taxon>
        <taxon>Pseudomonadati</taxon>
        <taxon>Bacteroidota</taxon>
        <taxon>Sphingobacteriia</taxon>
        <taxon>Sphingobacteriales</taxon>
        <taxon>Sphingobacteriaceae</taxon>
        <taxon>Mucilaginibacter</taxon>
    </lineage>
</organism>
<reference evidence="2 3" key="1">
    <citation type="submission" date="2015-12" db="EMBL/GenBank/DDBJ databases">
        <title>Genome sequence of Mucilaginibacter gotjawali.</title>
        <authorList>
            <person name="Lee J.S."/>
            <person name="Lee K.C."/>
            <person name="Kim K.K."/>
            <person name="Lee B.W."/>
        </authorList>
    </citation>
    <scope>NUCLEOTIDE SEQUENCE [LARGE SCALE GENOMIC DNA]</scope>
    <source>
        <strain evidence="2 3">SA3-7</strain>
    </source>
</reference>
<dbReference type="Proteomes" id="UP000218263">
    <property type="component" value="Chromosome"/>
</dbReference>
<keyword evidence="1" id="KW-1133">Transmembrane helix</keyword>
<proteinExistence type="predicted"/>
<keyword evidence="1" id="KW-0812">Transmembrane</keyword>
<accession>A0A120MYK2</accession>
<feature type="transmembrane region" description="Helical" evidence="1">
    <location>
        <begin position="26"/>
        <end position="42"/>
    </location>
</feature>
<evidence type="ECO:0000313" key="3">
    <source>
        <dbReference type="Proteomes" id="UP000218263"/>
    </source>
</evidence>
<protein>
    <submittedName>
        <fullName evidence="2">Uncharacterized protein</fullName>
    </submittedName>
</protein>
<dbReference type="RefSeq" id="WP_096350512.1">
    <property type="nucleotide sequence ID" value="NZ_AP017313.1"/>
</dbReference>
<dbReference type="EMBL" id="AP017313">
    <property type="protein sequence ID" value="BAU53146.1"/>
    <property type="molecule type" value="Genomic_DNA"/>
</dbReference>
<gene>
    <name evidence="2" type="ORF">MgSA37_01313</name>
</gene>
<dbReference type="AlphaFoldDB" id="A0A120MYK2"/>
<keyword evidence="1" id="KW-0472">Membrane</keyword>
<dbReference type="KEGG" id="mgot:MgSA37_01313"/>
<evidence type="ECO:0000313" key="2">
    <source>
        <dbReference type="EMBL" id="BAU53146.1"/>
    </source>
</evidence>
<evidence type="ECO:0000256" key="1">
    <source>
        <dbReference type="SAM" id="Phobius"/>
    </source>
</evidence>